<keyword evidence="2" id="KW-0805">Transcription regulation</keyword>
<dbReference type="PANTHER" id="PTHR43133">
    <property type="entry name" value="RNA POLYMERASE ECF-TYPE SIGMA FACTO"/>
    <property type="match status" value="1"/>
</dbReference>
<feature type="domain" description="RNA polymerase sigma factor 70 region 4 type 2" evidence="6">
    <location>
        <begin position="125"/>
        <end position="176"/>
    </location>
</feature>
<dbReference type="SUPFAM" id="SSF88659">
    <property type="entry name" value="Sigma3 and sigma4 domains of RNA polymerase sigma factors"/>
    <property type="match status" value="1"/>
</dbReference>
<dbReference type="OrthoDB" id="799938at2"/>
<dbReference type="InterPro" id="IPR014284">
    <property type="entry name" value="RNA_pol_sigma-70_dom"/>
</dbReference>
<keyword evidence="8" id="KW-1185">Reference proteome</keyword>
<protein>
    <submittedName>
        <fullName evidence="7">RNA polymerase sigma-70 factor, ECF subfamily</fullName>
    </submittedName>
</protein>
<dbReference type="NCBIfam" id="TIGR02937">
    <property type="entry name" value="sigma70-ECF"/>
    <property type="match status" value="1"/>
</dbReference>
<dbReference type="Pfam" id="PF08281">
    <property type="entry name" value="Sigma70_r4_2"/>
    <property type="match status" value="1"/>
</dbReference>
<evidence type="ECO:0000259" key="5">
    <source>
        <dbReference type="Pfam" id="PF04542"/>
    </source>
</evidence>
<dbReference type="STRING" id="288992.SAMN04488522_10175"/>
<dbReference type="Gene3D" id="1.10.10.10">
    <property type="entry name" value="Winged helix-like DNA-binding domain superfamily/Winged helix DNA-binding domain"/>
    <property type="match status" value="1"/>
</dbReference>
<dbReference type="InterPro" id="IPR036388">
    <property type="entry name" value="WH-like_DNA-bd_sf"/>
</dbReference>
<evidence type="ECO:0000256" key="3">
    <source>
        <dbReference type="ARBA" id="ARBA00023082"/>
    </source>
</evidence>
<dbReference type="InterPro" id="IPR013325">
    <property type="entry name" value="RNA_pol_sigma_r2"/>
</dbReference>
<gene>
    <name evidence="7" type="ORF">SAMN04488522_10175</name>
</gene>
<evidence type="ECO:0000256" key="4">
    <source>
        <dbReference type="ARBA" id="ARBA00023163"/>
    </source>
</evidence>
<dbReference type="GO" id="GO:0016987">
    <property type="term" value="F:sigma factor activity"/>
    <property type="evidence" value="ECO:0007669"/>
    <property type="project" value="UniProtKB-KW"/>
</dbReference>
<proteinExistence type="inferred from homology"/>
<evidence type="ECO:0000259" key="6">
    <source>
        <dbReference type="Pfam" id="PF08281"/>
    </source>
</evidence>
<dbReference type="EMBL" id="FQUQ01000001">
    <property type="protein sequence ID" value="SHE39194.1"/>
    <property type="molecule type" value="Genomic_DNA"/>
</dbReference>
<dbReference type="InterPro" id="IPR007627">
    <property type="entry name" value="RNA_pol_sigma70_r2"/>
</dbReference>
<dbReference type="GO" id="GO:0006352">
    <property type="term" value="P:DNA-templated transcription initiation"/>
    <property type="evidence" value="ECO:0007669"/>
    <property type="project" value="InterPro"/>
</dbReference>
<evidence type="ECO:0000256" key="1">
    <source>
        <dbReference type="ARBA" id="ARBA00010641"/>
    </source>
</evidence>
<organism evidence="7 8">
    <name type="scientific">Pedobacter caeni</name>
    <dbReference type="NCBI Taxonomy" id="288992"/>
    <lineage>
        <taxon>Bacteria</taxon>
        <taxon>Pseudomonadati</taxon>
        <taxon>Bacteroidota</taxon>
        <taxon>Sphingobacteriia</taxon>
        <taxon>Sphingobacteriales</taxon>
        <taxon>Sphingobacteriaceae</taxon>
        <taxon>Pedobacter</taxon>
    </lineage>
</organism>
<comment type="similarity">
    <text evidence="1">Belongs to the sigma-70 factor family. ECF subfamily.</text>
</comment>
<dbReference type="CDD" id="cd06171">
    <property type="entry name" value="Sigma70_r4"/>
    <property type="match status" value="1"/>
</dbReference>
<evidence type="ECO:0000313" key="8">
    <source>
        <dbReference type="Proteomes" id="UP000184287"/>
    </source>
</evidence>
<evidence type="ECO:0000256" key="2">
    <source>
        <dbReference type="ARBA" id="ARBA00023015"/>
    </source>
</evidence>
<dbReference type="AlphaFoldDB" id="A0A1M4T445"/>
<dbReference type="GO" id="GO:0003677">
    <property type="term" value="F:DNA binding"/>
    <property type="evidence" value="ECO:0007669"/>
    <property type="project" value="InterPro"/>
</dbReference>
<keyword evidence="4" id="KW-0804">Transcription</keyword>
<dbReference type="Proteomes" id="UP000184287">
    <property type="component" value="Unassembled WGS sequence"/>
</dbReference>
<reference evidence="8" key="1">
    <citation type="submission" date="2016-11" db="EMBL/GenBank/DDBJ databases">
        <authorList>
            <person name="Varghese N."/>
            <person name="Submissions S."/>
        </authorList>
    </citation>
    <scope>NUCLEOTIDE SEQUENCE [LARGE SCALE GENOMIC DNA]</scope>
    <source>
        <strain evidence="8">DSM 16990</strain>
    </source>
</reference>
<feature type="domain" description="RNA polymerase sigma-70 region 2" evidence="5">
    <location>
        <begin position="27"/>
        <end position="91"/>
    </location>
</feature>
<dbReference type="SUPFAM" id="SSF88946">
    <property type="entry name" value="Sigma2 domain of RNA polymerase sigma factors"/>
    <property type="match status" value="1"/>
</dbReference>
<dbReference type="Pfam" id="PF04542">
    <property type="entry name" value="Sigma70_r2"/>
    <property type="match status" value="1"/>
</dbReference>
<dbReference type="InterPro" id="IPR013324">
    <property type="entry name" value="RNA_pol_sigma_r3/r4-like"/>
</dbReference>
<dbReference type="PANTHER" id="PTHR43133:SF46">
    <property type="entry name" value="RNA POLYMERASE SIGMA-70 FACTOR ECF SUBFAMILY"/>
    <property type="match status" value="1"/>
</dbReference>
<dbReference type="InterPro" id="IPR039425">
    <property type="entry name" value="RNA_pol_sigma-70-like"/>
</dbReference>
<accession>A0A1M4T445</accession>
<dbReference type="Gene3D" id="1.10.1740.10">
    <property type="match status" value="1"/>
</dbReference>
<name>A0A1M4T445_9SPHI</name>
<sequence length="196" mass="22824">MAVPPLQNESDILTKIAEGDQFAFTILFNHYQKDVFVHSRRLTPSEDDALEVVQDIFIKIWIGRERLKTINNFGAYLNRVVRNHVFDVLKQLSQENESHVKLQSASTEFDDSTRQLLDYQDAIHILNEALTELAPQQKIAYKLCHQEGMKYEEAAKEMNISTETVRVHMKQALNKIRAHFRKHAVLYPMLILALYK</sequence>
<keyword evidence="3" id="KW-0731">Sigma factor</keyword>
<dbReference type="RefSeq" id="WP_073225980.1">
    <property type="nucleotide sequence ID" value="NZ_FQUQ01000001.1"/>
</dbReference>
<dbReference type="InterPro" id="IPR013249">
    <property type="entry name" value="RNA_pol_sigma70_r4_t2"/>
</dbReference>
<evidence type="ECO:0000313" key="7">
    <source>
        <dbReference type="EMBL" id="SHE39194.1"/>
    </source>
</evidence>